<feature type="compositionally biased region" description="Basic and acidic residues" evidence="1">
    <location>
        <begin position="63"/>
        <end position="72"/>
    </location>
</feature>
<gene>
    <name evidence="2" type="ordered locus">SRM_02411</name>
</gene>
<protein>
    <submittedName>
        <fullName evidence="2">Uncharacterized protein</fullName>
    </submittedName>
</protein>
<evidence type="ECO:0000313" key="3">
    <source>
        <dbReference type="Proteomes" id="UP000000933"/>
    </source>
</evidence>
<evidence type="ECO:0000313" key="2">
    <source>
        <dbReference type="EMBL" id="CBH25332.1"/>
    </source>
</evidence>
<accession>D5HBC7</accession>
<dbReference type="AlphaFoldDB" id="D5HBC7"/>
<dbReference type="HOGENOM" id="CLU_189892_1_0_10"/>
<dbReference type="EMBL" id="FP565814">
    <property type="protein sequence ID" value="CBH25332.1"/>
    <property type="molecule type" value="Genomic_DNA"/>
</dbReference>
<proteinExistence type="predicted"/>
<evidence type="ECO:0000256" key="1">
    <source>
        <dbReference type="SAM" id="MobiDB-lite"/>
    </source>
</evidence>
<dbReference type="KEGG" id="srm:SRM_02411"/>
<name>D5HBC7_SALRM</name>
<sequence length="84" mass="9968">MNNWTETMTKLMERLIGRLKRLPETQQDRYAAAYLAELDDDQRWEELFAQTTDEEWQKIASKARTEARKEESVPLEEFLGSNES</sequence>
<reference evidence="3" key="2">
    <citation type="submission" date="2010-04" db="EMBL/GenBank/DDBJ databases">
        <title>Genome sequence of Salinibacter ruber M8.</title>
        <authorList>
            <consortium name="Genoscope"/>
        </authorList>
    </citation>
    <scope>NUCLEOTIDE SEQUENCE [LARGE SCALE GENOMIC DNA]</scope>
    <source>
        <strain evidence="3">M8</strain>
    </source>
</reference>
<reference evidence="2 3" key="1">
    <citation type="journal article" date="2010" name="ISME J.">
        <title>Fine-scale evolution: genomic, phenotypic and ecological differentiation in two coexisting Salinibacter ruber strains.</title>
        <authorList>
            <person name="Pena A."/>
            <person name="Teeling H."/>
            <person name="Huerta-Cepas J."/>
            <person name="Santos F."/>
            <person name="Yarza P."/>
            <person name="Brito-Echeverria J."/>
            <person name="Lucio M."/>
            <person name="Schmitt-Kopplin P."/>
            <person name="Meseguer I."/>
            <person name="Schenowitz C."/>
            <person name="Dossat C."/>
            <person name="Barbe V."/>
            <person name="Dopazo J."/>
            <person name="Rossello-Mora R."/>
            <person name="Schuler M."/>
            <person name="Glockner F.O."/>
            <person name="Amann R."/>
            <person name="Gabaldon T."/>
            <person name="Anton J."/>
        </authorList>
    </citation>
    <scope>NUCLEOTIDE SEQUENCE [LARGE SCALE GENOMIC DNA]</scope>
    <source>
        <strain evidence="2 3">M8</strain>
    </source>
</reference>
<feature type="region of interest" description="Disordered" evidence="1">
    <location>
        <begin position="62"/>
        <end position="84"/>
    </location>
</feature>
<organism evidence="2 3">
    <name type="scientific">Salinibacter ruber (strain M8)</name>
    <dbReference type="NCBI Taxonomy" id="761659"/>
    <lineage>
        <taxon>Bacteria</taxon>
        <taxon>Pseudomonadati</taxon>
        <taxon>Rhodothermota</taxon>
        <taxon>Rhodothermia</taxon>
        <taxon>Rhodothermales</taxon>
        <taxon>Salinibacteraceae</taxon>
        <taxon>Salinibacter</taxon>
    </lineage>
</organism>
<dbReference type="Proteomes" id="UP000000933">
    <property type="component" value="Chromosome"/>
</dbReference>